<proteinExistence type="predicted"/>
<reference evidence="1" key="1">
    <citation type="submission" date="2018-02" db="EMBL/GenBank/DDBJ databases">
        <title>Rhizophora mucronata_Transcriptome.</title>
        <authorList>
            <person name="Meera S.P."/>
            <person name="Sreeshan A."/>
            <person name="Augustine A."/>
        </authorList>
    </citation>
    <scope>NUCLEOTIDE SEQUENCE</scope>
    <source>
        <tissue evidence="1">Leaf</tissue>
    </source>
</reference>
<sequence length="17" mass="2025">MYIIYADDIHLKSVKTD</sequence>
<protein>
    <submittedName>
        <fullName evidence="1">Uncharacterized protein</fullName>
    </submittedName>
</protein>
<name>A0A2P2NWD5_RHIMU</name>
<dbReference type="AlphaFoldDB" id="A0A2P2NWD5"/>
<dbReference type="EMBL" id="GGEC01066279">
    <property type="protein sequence ID" value="MBX46763.1"/>
    <property type="molecule type" value="Transcribed_RNA"/>
</dbReference>
<evidence type="ECO:0000313" key="1">
    <source>
        <dbReference type="EMBL" id="MBX46763.1"/>
    </source>
</evidence>
<accession>A0A2P2NWD5</accession>
<organism evidence="1">
    <name type="scientific">Rhizophora mucronata</name>
    <name type="common">Asiatic mangrove</name>
    <dbReference type="NCBI Taxonomy" id="61149"/>
    <lineage>
        <taxon>Eukaryota</taxon>
        <taxon>Viridiplantae</taxon>
        <taxon>Streptophyta</taxon>
        <taxon>Embryophyta</taxon>
        <taxon>Tracheophyta</taxon>
        <taxon>Spermatophyta</taxon>
        <taxon>Magnoliopsida</taxon>
        <taxon>eudicotyledons</taxon>
        <taxon>Gunneridae</taxon>
        <taxon>Pentapetalae</taxon>
        <taxon>rosids</taxon>
        <taxon>fabids</taxon>
        <taxon>Malpighiales</taxon>
        <taxon>Rhizophoraceae</taxon>
        <taxon>Rhizophora</taxon>
    </lineage>
</organism>